<comment type="caution">
    <text evidence="1">The sequence shown here is derived from an EMBL/GenBank/DDBJ whole genome shotgun (WGS) entry which is preliminary data.</text>
</comment>
<organism evidence="1 2">
    <name type="scientific">Portunus trituberculatus</name>
    <name type="common">Swimming crab</name>
    <name type="synonym">Neptunus trituberculatus</name>
    <dbReference type="NCBI Taxonomy" id="210409"/>
    <lineage>
        <taxon>Eukaryota</taxon>
        <taxon>Metazoa</taxon>
        <taxon>Ecdysozoa</taxon>
        <taxon>Arthropoda</taxon>
        <taxon>Crustacea</taxon>
        <taxon>Multicrustacea</taxon>
        <taxon>Malacostraca</taxon>
        <taxon>Eumalacostraca</taxon>
        <taxon>Eucarida</taxon>
        <taxon>Decapoda</taxon>
        <taxon>Pleocyemata</taxon>
        <taxon>Brachyura</taxon>
        <taxon>Eubrachyura</taxon>
        <taxon>Portunoidea</taxon>
        <taxon>Portunidae</taxon>
        <taxon>Portuninae</taxon>
        <taxon>Portunus</taxon>
    </lineage>
</organism>
<dbReference type="EMBL" id="VSRR010002577">
    <property type="protein sequence ID" value="MPC32173.1"/>
    <property type="molecule type" value="Genomic_DNA"/>
</dbReference>
<evidence type="ECO:0000313" key="2">
    <source>
        <dbReference type="Proteomes" id="UP000324222"/>
    </source>
</evidence>
<accession>A0A5B7EGJ6</accession>
<proteinExistence type="predicted"/>
<gene>
    <name evidence="1" type="ORF">E2C01_025479</name>
</gene>
<protein>
    <submittedName>
        <fullName evidence="1">Uncharacterized protein</fullName>
    </submittedName>
</protein>
<sequence length="75" mass="8681">MSNKTLAESHTPYVIRFSHQQCFSASAIYPIARLAVRIYKRRGIGEVGEVKAAGHVMRWAARYKREMESKREILE</sequence>
<dbReference type="Proteomes" id="UP000324222">
    <property type="component" value="Unassembled WGS sequence"/>
</dbReference>
<name>A0A5B7EGJ6_PORTR</name>
<keyword evidence="2" id="KW-1185">Reference proteome</keyword>
<dbReference type="AlphaFoldDB" id="A0A5B7EGJ6"/>
<reference evidence="1 2" key="1">
    <citation type="submission" date="2019-05" db="EMBL/GenBank/DDBJ databases">
        <title>Another draft genome of Portunus trituberculatus and its Hox gene families provides insights of decapod evolution.</title>
        <authorList>
            <person name="Jeong J.-H."/>
            <person name="Song I."/>
            <person name="Kim S."/>
            <person name="Choi T."/>
            <person name="Kim D."/>
            <person name="Ryu S."/>
            <person name="Kim W."/>
        </authorList>
    </citation>
    <scope>NUCLEOTIDE SEQUENCE [LARGE SCALE GENOMIC DNA]</scope>
    <source>
        <tissue evidence="1">Muscle</tissue>
    </source>
</reference>
<evidence type="ECO:0000313" key="1">
    <source>
        <dbReference type="EMBL" id="MPC32173.1"/>
    </source>
</evidence>